<dbReference type="SUPFAM" id="SSF53335">
    <property type="entry name" value="S-adenosyl-L-methionine-dependent methyltransferases"/>
    <property type="match status" value="1"/>
</dbReference>
<evidence type="ECO:0000256" key="2">
    <source>
        <dbReference type="ARBA" id="ARBA00022603"/>
    </source>
</evidence>
<dbReference type="Pfam" id="PF07669">
    <property type="entry name" value="Eco57I"/>
    <property type="match status" value="1"/>
</dbReference>
<evidence type="ECO:0000256" key="5">
    <source>
        <dbReference type="ARBA" id="ARBA00047942"/>
    </source>
</evidence>
<dbReference type="AlphaFoldDB" id="A0A5J4S2Q6"/>
<sequence length="1022" mass="119942">MKRDILDNFLAQLGLKDTDTIFFKNEENRYGIALHPEIRKKLELMQPDAIYIFNNKPFILFFDLTQKEDSEKEDNIHKQVWSFDNSPIIFIIKENDIHVYNALNYIKKDSRLEEIVLSEEKRNEKFSFWNLQSGFTWKWLQDEYLSIKKKQETTKRVNDQLFQNIKDVRVALIDKNNDPNGSIPNSLILKLIFIRYLIDRDVAIDEQYIFGKDLTSKRASFSNLIQKPETLSKLFAKLNDKFNGVLFKDVVITLTDEQAIALSKIFKGEIPEKGTLFYGKDFYFDVFDFSIIPVEVISGIYESLIDPETRDLQAAVYTPAFLADYILNDTIDVFLNEKNTSECKIFEVAVGSGIFLVQSLRKMIEKEIELNGNEDKKQFSNRIREIAKNNLLGVDINEEALKVTCFSIYIALLDYQDPKDIDIYKFPNLLDENLFHADFFNTEHRYNKIIKKISPDYILGNPPWKKDKSQKHLEWVNKINSYNKPIKGKIEIAQSFLLRVKDFMSPQTKVALIVTSTIFYNVSSTTKVFKNKFLTNYCLDKFFDLSPVRRLIFEKKDSPASIVYFRLSNDDEHQKNLVNHQSVKINYFLKYFKILVIEKYDQKEIPQSLFIENDWMFKVALYGNSLDFNLIKRIFSNKNKLENYIDNATIFCGDGILKGTLKPCPFDSLVGLPIVENEEIVSYYTHINPNNILSGNDVLLESGRIIELFRGEHIYLKMQTSNESEIVVSYNNKTAVNRHDVITITSEKNVNKLKEIYPILISQVHTYFQFLSSSAWGVSTRPAIKLKEYLSFPLIEPMEELIVLSNKFLQPFEDYYKQEIRSESLPVNKNILFEINEIINQLYGIEGYEKDLIDYVLHVSRYQFQESKQNLITEFTSIDKKDYRHRETVLKNYAEVFVKEFEVIYKGEFIQVEIYPLDHFIAMNFVFLSEEPEVKILYLKDKKDESEVLERLANNLSISQITNTADPTKNLFIQKDIKGFEDNSFYIIKPKEYKCWHRAMAWYDVAEFKEKIEAAEVNQSKQ</sequence>
<dbReference type="GO" id="GO:0006304">
    <property type="term" value="P:DNA modification"/>
    <property type="evidence" value="ECO:0007669"/>
    <property type="project" value="InterPro"/>
</dbReference>
<dbReference type="PANTHER" id="PTHR33841">
    <property type="entry name" value="DNA METHYLTRANSFERASE YEEA-RELATED"/>
    <property type="match status" value="1"/>
</dbReference>
<feature type="domain" description="Type II methyltransferase M.TaqI-like" evidence="6">
    <location>
        <begin position="389"/>
        <end position="545"/>
    </location>
</feature>
<reference evidence="7" key="1">
    <citation type="submission" date="2019-03" db="EMBL/GenBank/DDBJ databases">
        <title>Single cell metagenomics reveals metabolic interactions within the superorganism composed of flagellate Streblomastix strix and complex community of Bacteroidetes bacteria on its surface.</title>
        <authorList>
            <person name="Treitli S.C."/>
            <person name="Kolisko M."/>
            <person name="Husnik F."/>
            <person name="Keeling P."/>
            <person name="Hampl V."/>
        </authorList>
    </citation>
    <scope>NUCLEOTIDE SEQUENCE</scope>
    <source>
        <strain evidence="7">STM</strain>
    </source>
</reference>
<dbReference type="EMBL" id="SNRY01000470">
    <property type="protein sequence ID" value="KAA6340306.1"/>
    <property type="molecule type" value="Genomic_DNA"/>
</dbReference>
<dbReference type="InterPro" id="IPR011639">
    <property type="entry name" value="MethylTrfase_TaqI-like_dom"/>
</dbReference>
<dbReference type="Gene3D" id="3.40.50.150">
    <property type="entry name" value="Vaccinia Virus protein VP39"/>
    <property type="match status" value="1"/>
</dbReference>
<comment type="catalytic activity">
    <reaction evidence="5">
        <text>a 2'-deoxyadenosine in DNA + S-adenosyl-L-methionine = an N(6)-methyl-2'-deoxyadenosine in DNA + S-adenosyl-L-homocysteine + H(+)</text>
        <dbReference type="Rhea" id="RHEA:15197"/>
        <dbReference type="Rhea" id="RHEA-COMP:12418"/>
        <dbReference type="Rhea" id="RHEA-COMP:12419"/>
        <dbReference type="ChEBI" id="CHEBI:15378"/>
        <dbReference type="ChEBI" id="CHEBI:57856"/>
        <dbReference type="ChEBI" id="CHEBI:59789"/>
        <dbReference type="ChEBI" id="CHEBI:90615"/>
        <dbReference type="ChEBI" id="CHEBI:90616"/>
        <dbReference type="EC" id="2.1.1.72"/>
    </reaction>
</comment>
<dbReference type="EC" id="2.1.1.72" evidence="1"/>
<dbReference type="InterPro" id="IPR050953">
    <property type="entry name" value="N4_N6_ade-DNA_methylase"/>
</dbReference>
<dbReference type="GO" id="GO:0032259">
    <property type="term" value="P:methylation"/>
    <property type="evidence" value="ECO:0007669"/>
    <property type="project" value="UniProtKB-KW"/>
</dbReference>
<name>A0A5J4S2Q6_9ZZZZ</name>
<keyword evidence="3" id="KW-0808">Transferase</keyword>
<dbReference type="InterPro" id="IPR029063">
    <property type="entry name" value="SAM-dependent_MTases_sf"/>
</dbReference>
<organism evidence="7">
    <name type="scientific">termite gut metagenome</name>
    <dbReference type="NCBI Taxonomy" id="433724"/>
    <lineage>
        <taxon>unclassified sequences</taxon>
        <taxon>metagenomes</taxon>
        <taxon>organismal metagenomes</taxon>
    </lineage>
</organism>
<evidence type="ECO:0000256" key="1">
    <source>
        <dbReference type="ARBA" id="ARBA00011900"/>
    </source>
</evidence>
<accession>A0A5J4S2Q6</accession>
<evidence type="ECO:0000259" key="6">
    <source>
        <dbReference type="Pfam" id="PF07669"/>
    </source>
</evidence>
<evidence type="ECO:0000256" key="3">
    <source>
        <dbReference type="ARBA" id="ARBA00022679"/>
    </source>
</evidence>
<keyword evidence="2" id="KW-0489">Methyltransferase</keyword>
<gene>
    <name evidence="7" type="ORF">EZS27_011831</name>
</gene>
<comment type="caution">
    <text evidence="7">The sequence shown here is derived from an EMBL/GenBank/DDBJ whole genome shotgun (WGS) entry which is preliminary data.</text>
</comment>
<proteinExistence type="predicted"/>
<evidence type="ECO:0000313" key="7">
    <source>
        <dbReference type="EMBL" id="KAA6340306.1"/>
    </source>
</evidence>
<dbReference type="PANTHER" id="PTHR33841:SF1">
    <property type="entry name" value="DNA METHYLTRANSFERASE A"/>
    <property type="match status" value="1"/>
</dbReference>
<evidence type="ECO:0000256" key="4">
    <source>
        <dbReference type="ARBA" id="ARBA00022691"/>
    </source>
</evidence>
<protein>
    <recommendedName>
        <fullName evidence="1">site-specific DNA-methyltransferase (adenine-specific)</fullName>
        <ecNumber evidence="1">2.1.1.72</ecNumber>
    </recommendedName>
</protein>
<dbReference type="GO" id="GO:0009007">
    <property type="term" value="F:site-specific DNA-methyltransferase (adenine-specific) activity"/>
    <property type="evidence" value="ECO:0007669"/>
    <property type="project" value="UniProtKB-EC"/>
</dbReference>
<keyword evidence="4" id="KW-0949">S-adenosyl-L-methionine</keyword>